<feature type="region of interest" description="Disordered" evidence="6">
    <location>
        <begin position="1138"/>
        <end position="1214"/>
    </location>
</feature>
<dbReference type="PANTHER" id="PTHR47447:SF23">
    <property type="entry name" value="PENTACOTRIPEPTIDE-REPEAT REGION OF PRORP DOMAIN-CONTAINING PROTEIN"/>
    <property type="match status" value="1"/>
</dbReference>
<evidence type="ECO:0000256" key="5">
    <source>
        <dbReference type="PROSITE-ProRule" id="PRU00708"/>
    </source>
</evidence>
<name>A0AAD5WS81_9PEZI</name>
<dbReference type="Gene3D" id="1.25.40.10">
    <property type="entry name" value="Tetratricopeptide repeat domain"/>
    <property type="match status" value="2"/>
</dbReference>
<protein>
    <recommendedName>
        <fullName evidence="9">Pentatricopeptide repeat-containing protein</fullName>
    </recommendedName>
</protein>
<keyword evidence="8" id="KW-1185">Reference proteome</keyword>
<dbReference type="PROSITE" id="PS51375">
    <property type="entry name" value="PPR"/>
    <property type="match status" value="1"/>
</dbReference>
<feature type="region of interest" description="Disordered" evidence="6">
    <location>
        <begin position="98"/>
        <end position="133"/>
    </location>
</feature>
<accession>A0AAD5WS81</accession>
<comment type="function">
    <text evidence="3">Regulates mitochondrial small subunit maturation by controlling 15S rRNA 5'-end processing. Localizes to the 5' precursor of the 15S rRNA in a position that is subsequently occupied by mS47 in the mature yeast mtSSU. Uses structure and sequence-specific RNA recognition, binding to a single-stranded region of the precursor and specifically recognizing bases -6 to -1. The exchange of Ccm1 for mS47 is coupled to the irreversible removal of precursor rRNA that is accompanied by conformational changes of the mitoribosomal proteins uS5m and mS26. These conformational changes signal completion of 5'-end rRNA processing through protection of the mature 5'-end of the 15S rRNA and stabilization of mS47. The removal of the 5' precursor together with the dissociation of Ccm1 may be catalyzed by the 5'-3' exoribonuclease Pet127. Involved in the specific removal of group I introns in mitochondrial encoded transcripts.</text>
</comment>
<feature type="compositionally biased region" description="Basic and acidic residues" evidence="6">
    <location>
        <begin position="1186"/>
        <end position="1201"/>
    </location>
</feature>
<feature type="repeat" description="PPR" evidence="5">
    <location>
        <begin position="549"/>
        <end position="579"/>
    </location>
</feature>
<comment type="similarity">
    <text evidence="1">Belongs to the CCM1 family.</text>
</comment>
<dbReference type="PANTHER" id="PTHR47447">
    <property type="entry name" value="OS03G0856100 PROTEIN"/>
    <property type="match status" value="1"/>
</dbReference>
<organism evidence="7 8">
    <name type="scientific">Zalerion maritima</name>
    <dbReference type="NCBI Taxonomy" id="339359"/>
    <lineage>
        <taxon>Eukaryota</taxon>
        <taxon>Fungi</taxon>
        <taxon>Dikarya</taxon>
        <taxon>Ascomycota</taxon>
        <taxon>Pezizomycotina</taxon>
        <taxon>Sordariomycetes</taxon>
        <taxon>Lulworthiomycetidae</taxon>
        <taxon>Lulworthiales</taxon>
        <taxon>Lulworthiaceae</taxon>
        <taxon>Zalerion</taxon>
    </lineage>
</organism>
<keyword evidence="2" id="KW-0677">Repeat</keyword>
<dbReference type="InterPro" id="IPR002885">
    <property type="entry name" value="PPR_rpt"/>
</dbReference>
<dbReference type="InterPro" id="IPR011990">
    <property type="entry name" value="TPR-like_helical_dom_sf"/>
</dbReference>
<reference evidence="7" key="1">
    <citation type="submission" date="2022-07" db="EMBL/GenBank/DDBJ databases">
        <title>Draft genome sequence of Zalerion maritima ATCC 34329, a (micro)plastics degrading marine fungus.</title>
        <authorList>
            <person name="Paco A."/>
            <person name="Goncalves M.F.M."/>
            <person name="Rocha-Santos T.A.P."/>
            <person name="Alves A."/>
        </authorList>
    </citation>
    <scope>NUCLEOTIDE SEQUENCE</scope>
    <source>
        <strain evidence="7">ATCC 34329</strain>
    </source>
</reference>
<proteinExistence type="inferred from homology"/>
<gene>
    <name evidence="7" type="ORF">MKZ38_000174</name>
</gene>
<evidence type="ECO:0000256" key="3">
    <source>
        <dbReference type="ARBA" id="ARBA00044493"/>
    </source>
</evidence>
<evidence type="ECO:0000256" key="1">
    <source>
        <dbReference type="ARBA" id="ARBA00006192"/>
    </source>
</evidence>
<feature type="compositionally biased region" description="Polar residues" evidence="6">
    <location>
        <begin position="1148"/>
        <end position="1160"/>
    </location>
</feature>
<evidence type="ECO:0008006" key="9">
    <source>
        <dbReference type="Google" id="ProtNLM"/>
    </source>
</evidence>
<evidence type="ECO:0000313" key="7">
    <source>
        <dbReference type="EMBL" id="KAJ2902748.1"/>
    </source>
</evidence>
<dbReference type="Pfam" id="PF01535">
    <property type="entry name" value="PPR"/>
    <property type="match status" value="2"/>
</dbReference>
<evidence type="ECO:0000256" key="6">
    <source>
        <dbReference type="SAM" id="MobiDB-lite"/>
    </source>
</evidence>
<evidence type="ECO:0000256" key="2">
    <source>
        <dbReference type="ARBA" id="ARBA00022737"/>
    </source>
</evidence>
<feature type="compositionally biased region" description="Basic and acidic residues" evidence="6">
    <location>
        <begin position="198"/>
        <end position="210"/>
    </location>
</feature>
<comment type="caution">
    <text evidence="7">The sequence shown here is derived from an EMBL/GenBank/DDBJ whole genome shotgun (WGS) entry which is preliminary data.</text>
</comment>
<evidence type="ECO:0000313" key="8">
    <source>
        <dbReference type="Proteomes" id="UP001201980"/>
    </source>
</evidence>
<dbReference type="Proteomes" id="UP001201980">
    <property type="component" value="Unassembled WGS sequence"/>
</dbReference>
<evidence type="ECO:0000256" key="4">
    <source>
        <dbReference type="ARBA" id="ARBA00044511"/>
    </source>
</evidence>
<feature type="region of interest" description="Disordered" evidence="6">
    <location>
        <begin position="187"/>
        <end position="222"/>
    </location>
</feature>
<comment type="subunit">
    <text evidence="4">Binds to mitochondrial small subunit 15S rRNA.</text>
</comment>
<sequence length="1297" mass="147765">MIERTAASLEPLGIHRAITSPAQAQDPLTSRRRLHTAFWHHSAADLEISSIFQVLVGASNTTATHSASSPGSVLGGASFSIRNNANSIAQKVTTALVGSGNGSRDGDCDGRDNQNAPGRAFKGRSMGHNAGSMSNSSSSPFLLDFLYPNGIFSGMSRLYSPSSWHLDRSERQRSRLGFRLDLRSYTSHTSSMPTEEEFEKRITAKDDSQRDAQLPEPKTPTEKLQRILDQGDLEPASFEVLIDLWRQIPPNTQDAMQSPVLIQLCHASTKVEHTRVVKEFLLEIPRKRWTRTLLSAAIHAHIKCIEPESEAFAAALDIFHIGLKTDAVGGLGTLISYYLEEENFKQLVDLVLESDRAMVRRGVGLPRQNFAFKPKTRTALSRFKRLIKYIRKQYRDLESRERKVLEGLINSMAGRFAEHCPGHVLERLMDYVSSQKVVHKVLMHHLEWSHDKEAMDLYDLYRRLPGVRVNTDILHAMFDVYERNDDPTGFENVLADWRQHHKRLSIHAYTTFLTSYARRGDLRSTELLFNEFVNVQKQWIEAKKAGQFRDSTFTFMLNVYAERGDLSDAQRFFREMSRTVHPNQVCWNILLKAHRKVNDYAGAVEVFRNICERFQSPTIAAVRMMVDMAGARGDLDFVLSLVNDMRTSTGRVDMKMMGAVVEALCQNERFQDAEEAAINATREVSEGAVFMWNVLLEHSAIRRDLGNVSRLLGQMSEMGVKNNSDTYAWCLRALAYCKQTQHALRLLMTTIRDDVSNITADHFLIVLSSTLGTHDLETSLKTLDLMRSPNIPKSTVEILSEVSALNTWRKFRADFRDGVSQAEFVSSALAAFRRCIVRLENTEDLTKRELVRPADVEKMVVFCVLMKNYATAQDLVDAFRKAYPQDRYPERYTHQVYNALLVAYTGERDFINVDRTWETMFQTMKEEALVQGKTRKGNGPMRKVPLRMVASFQYPLTSMLRSCLQRNDPQRLTQVVRQVRQAGFELNNLNWNFYIQYLARMEQHKDAVFLCEKILMPGWVGWHNRIPIYDRARGNVENMKIPLPTRQQLRSRLYLSPSKFTILTLSKSLTDAQAASSWSTSASRYLNEILANSGRVQRAIRSLGNLFMHEIRILSKPAFYAKNISAWAEREMEEELNKERQRARLSEMMTTEQRTSTLGTASEESTDELDLLEKTMDISSPQTLSDRPEPDSDPDGRKTDVEIGESAETESTPFKVDLRPLTGGNDDYNVINMALLKTYKAKILTEKDGEAGVPAMKESADGKWDLEVVERTTGGIDMVSKRLTNIRDKKMRRKRPV</sequence>
<dbReference type="EMBL" id="JAKWBI020000103">
    <property type="protein sequence ID" value="KAJ2902748.1"/>
    <property type="molecule type" value="Genomic_DNA"/>
</dbReference>